<reference evidence="3" key="1">
    <citation type="submission" date="2022-10" db="EMBL/GenBank/DDBJ databases">
        <title>The complete genomes of actinobacterial strains from the NBC collection.</title>
        <authorList>
            <person name="Joergensen T.S."/>
            <person name="Alvarez Arevalo M."/>
            <person name="Sterndorff E.B."/>
            <person name="Faurdal D."/>
            <person name="Vuksanovic O."/>
            <person name="Mourched A.-S."/>
            <person name="Charusanti P."/>
            <person name="Shaw S."/>
            <person name="Blin K."/>
            <person name="Weber T."/>
        </authorList>
    </citation>
    <scope>NUCLEOTIDE SEQUENCE</scope>
    <source>
        <strain evidence="3">NBC_00148</strain>
    </source>
</reference>
<feature type="transmembrane region" description="Helical" evidence="2">
    <location>
        <begin position="6"/>
        <end position="22"/>
    </location>
</feature>
<keyword evidence="2" id="KW-0472">Membrane</keyword>
<evidence type="ECO:0000256" key="2">
    <source>
        <dbReference type="SAM" id="Phobius"/>
    </source>
</evidence>
<protein>
    <submittedName>
        <fullName evidence="3">DUF1453 domain-containing protein</fullName>
    </submittedName>
</protein>
<sequence>MAELVNVLVIVAVVALVVVRQFSAQRVGDRKRWWVLPVVLLVVALRGDGALDPRHEALSVVILGASLVVGLVTGAGWGWTARLWQAPDETLWSRGTRATVFVWAGGIMLRVALAVTAVLLGVHQGTEALLISLAAMLFARSGVLALRAGGIREQYGVSAASPAGGAPSAAGPVMTKGGA</sequence>
<feature type="transmembrane region" description="Helical" evidence="2">
    <location>
        <begin position="57"/>
        <end position="79"/>
    </location>
</feature>
<feature type="compositionally biased region" description="Low complexity" evidence="1">
    <location>
        <begin position="158"/>
        <end position="172"/>
    </location>
</feature>
<gene>
    <name evidence="3" type="ORF">OG222_26410</name>
</gene>
<proteinExistence type="predicted"/>
<feature type="transmembrane region" description="Helical" evidence="2">
    <location>
        <begin position="100"/>
        <end position="122"/>
    </location>
</feature>
<name>A0AAU1LY41_9ACTN</name>
<dbReference type="EMBL" id="CP108169">
    <property type="protein sequence ID" value="WTQ76417.1"/>
    <property type="molecule type" value="Genomic_DNA"/>
</dbReference>
<keyword evidence="2" id="KW-0812">Transmembrane</keyword>
<feature type="region of interest" description="Disordered" evidence="1">
    <location>
        <begin position="158"/>
        <end position="179"/>
    </location>
</feature>
<organism evidence="3">
    <name type="scientific">Streptomyces sp. NBC_00148</name>
    <dbReference type="NCBI Taxonomy" id="2903626"/>
    <lineage>
        <taxon>Bacteria</taxon>
        <taxon>Bacillati</taxon>
        <taxon>Actinomycetota</taxon>
        <taxon>Actinomycetes</taxon>
        <taxon>Kitasatosporales</taxon>
        <taxon>Streptomycetaceae</taxon>
        <taxon>Streptomyces</taxon>
    </lineage>
</organism>
<evidence type="ECO:0000313" key="3">
    <source>
        <dbReference type="EMBL" id="WTQ76417.1"/>
    </source>
</evidence>
<feature type="transmembrane region" description="Helical" evidence="2">
    <location>
        <begin position="128"/>
        <end position="146"/>
    </location>
</feature>
<dbReference type="AlphaFoldDB" id="A0AAU1LY41"/>
<accession>A0AAU1LY41</accession>
<evidence type="ECO:0000256" key="1">
    <source>
        <dbReference type="SAM" id="MobiDB-lite"/>
    </source>
</evidence>
<keyword evidence="2" id="KW-1133">Transmembrane helix</keyword>